<dbReference type="EMBL" id="NJHN03000095">
    <property type="protein sequence ID" value="KAH9415773.1"/>
    <property type="molecule type" value="Genomic_DNA"/>
</dbReference>
<feature type="domain" description="Homeobox" evidence="7">
    <location>
        <begin position="105"/>
        <end position="165"/>
    </location>
</feature>
<evidence type="ECO:0000256" key="5">
    <source>
        <dbReference type="PROSITE-ProRule" id="PRU00108"/>
    </source>
</evidence>
<dbReference type="InterPro" id="IPR001356">
    <property type="entry name" value="HD"/>
</dbReference>
<dbReference type="SMART" id="SM00389">
    <property type="entry name" value="HOX"/>
    <property type="match status" value="1"/>
</dbReference>
<evidence type="ECO:0000256" key="6">
    <source>
        <dbReference type="RuleBase" id="RU000682"/>
    </source>
</evidence>
<evidence type="ECO:0000313" key="8">
    <source>
        <dbReference type="EMBL" id="KAH9415773.1"/>
    </source>
</evidence>
<comment type="caution">
    <text evidence="8">The sequence shown here is derived from an EMBL/GenBank/DDBJ whole genome shotgun (WGS) entry which is preliminary data.</text>
</comment>
<dbReference type="CDD" id="cd00086">
    <property type="entry name" value="homeodomain"/>
    <property type="match status" value="1"/>
</dbReference>
<evidence type="ECO:0000256" key="3">
    <source>
        <dbReference type="ARBA" id="ARBA00023155"/>
    </source>
</evidence>
<dbReference type="SUPFAM" id="SSF46689">
    <property type="entry name" value="Homeodomain-like"/>
    <property type="match status" value="1"/>
</dbReference>
<accession>A0ABQ8IZQ2</accession>
<dbReference type="Pfam" id="PF00046">
    <property type="entry name" value="Homeodomain"/>
    <property type="match status" value="1"/>
</dbReference>
<dbReference type="InterPro" id="IPR009057">
    <property type="entry name" value="Homeodomain-like_sf"/>
</dbReference>
<comment type="subcellular location">
    <subcellularLocation>
        <location evidence="1 5 6">Nucleus</location>
    </subcellularLocation>
</comment>
<dbReference type="Gene3D" id="1.10.10.60">
    <property type="entry name" value="Homeodomain-like"/>
    <property type="match status" value="1"/>
</dbReference>
<evidence type="ECO:0000259" key="7">
    <source>
        <dbReference type="PROSITE" id="PS50071"/>
    </source>
</evidence>
<protein>
    <submittedName>
        <fullName evidence="8">LIM/homeobox protein Lhx2</fullName>
    </submittedName>
</protein>
<dbReference type="PANTHER" id="PTHR24208">
    <property type="entry name" value="LIM/HOMEOBOX PROTEIN LHX"/>
    <property type="match status" value="1"/>
</dbReference>
<dbReference type="PROSITE" id="PS50071">
    <property type="entry name" value="HOMEOBOX_2"/>
    <property type="match status" value="1"/>
</dbReference>
<keyword evidence="4 5" id="KW-0539">Nucleus</keyword>
<dbReference type="PANTHER" id="PTHR24208:SF168">
    <property type="entry name" value="PROTEIN APTEROUS"/>
    <property type="match status" value="1"/>
</dbReference>
<gene>
    <name evidence="8" type="primary">LHX2_2</name>
    <name evidence="8" type="ORF">DERP_000264</name>
</gene>
<reference evidence="8 9" key="1">
    <citation type="journal article" date="2018" name="J. Allergy Clin. Immunol.">
        <title>High-quality assembly of Dermatophagoides pteronyssinus genome and transcriptome reveals a wide range of novel allergens.</title>
        <authorList>
            <person name="Liu X.Y."/>
            <person name="Yang K.Y."/>
            <person name="Wang M.Q."/>
            <person name="Kwok J.S."/>
            <person name="Zeng X."/>
            <person name="Yang Z."/>
            <person name="Xiao X.J."/>
            <person name="Lau C.P."/>
            <person name="Li Y."/>
            <person name="Huang Z.M."/>
            <person name="Ba J.G."/>
            <person name="Yim A.K."/>
            <person name="Ouyang C.Y."/>
            <person name="Ngai S.M."/>
            <person name="Chan T.F."/>
            <person name="Leung E.L."/>
            <person name="Liu L."/>
            <person name="Liu Z.G."/>
            <person name="Tsui S.K."/>
        </authorList>
    </citation>
    <scope>NUCLEOTIDE SEQUENCE [LARGE SCALE GENOMIC DNA]</scope>
    <source>
        <strain evidence="8">Derp</strain>
    </source>
</reference>
<dbReference type="Proteomes" id="UP000887458">
    <property type="component" value="Unassembled WGS sequence"/>
</dbReference>
<evidence type="ECO:0000256" key="2">
    <source>
        <dbReference type="ARBA" id="ARBA00023125"/>
    </source>
</evidence>
<sequence length="200" mass="23546">MTLDGFIHYHFFRFLGQTISRTYKDNQQAAIDINGIRNSKGIWLMAVQIDCYQCGRLIEPLELVDVECKMAKINESNSGESNRYSHQQNFNRLSTCGRIWTNNNNNEKRMRTSFQKCQLDLLHRCFKRTHKPNTDEMYHLVQQTQLSKRVLQIWFQNQRSKWTRLMMSRPPIVGPIKVMASKVAAESFSQNIAIIDQKQQ</sequence>
<dbReference type="InterPro" id="IPR050453">
    <property type="entry name" value="LIM_Homeobox_TF"/>
</dbReference>
<keyword evidence="2 5" id="KW-0238">DNA-binding</keyword>
<evidence type="ECO:0000256" key="4">
    <source>
        <dbReference type="ARBA" id="ARBA00023242"/>
    </source>
</evidence>
<evidence type="ECO:0000313" key="9">
    <source>
        <dbReference type="Proteomes" id="UP000887458"/>
    </source>
</evidence>
<keyword evidence="9" id="KW-1185">Reference proteome</keyword>
<feature type="DNA-binding region" description="Homeobox" evidence="5">
    <location>
        <begin position="107"/>
        <end position="166"/>
    </location>
</feature>
<reference evidence="8 9" key="2">
    <citation type="journal article" date="2022" name="Mol. Biol. Evol.">
        <title>Comparative Genomics Reveals Insights into the Divergent Evolution of Astigmatic Mites and Household Pest Adaptations.</title>
        <authorList>
            <person name="Xiong Q."/>
            <person name="Wan A.T."/>
            <person name="Liu X."/>
            <person name="Fung C.S."/>
            <person name="Xiao X."/>
            <person name="Malainual N."/>
            <person name="Hou J."/>
            <person name="Wang L."/>
            <person name="Wang M."/>
            <person name="Yang K.Y."/>
            <person name="Cui Y."/>
            <person name="Leung E.L."/>
            <person name="Nong W."/>
            <person name="Shin S.K."/>
            <person name="Au S.W."/>
            <person name="Jeong K.Y."/>
            <person name="Chew F.T."/>
            <person name="Hui J.H."/>
            <person name="Leung T.F."/>
            <person name="Tungtrongchitr A."/>
            <person name="Zhong N."/>
            <person name="Liu Z."/>
            <person name="Tsui S.K."/>
        </authorList>
    </citation>
    <scope>NUCLEOTIDE SEQUENCE [LARGE SCALE GENOMIC DNA]</scope>
    <source>
        <strain evidence="8">Derp</strain>
    </source>
</reference>
<name>A0ABQ8IZQ2_DERPT</name>
<evidence type="ECO:0000256" key="1">
    <source>
        <dbReference type="ARBA" id="ARBA00004123"/>
    </source>
</evidence>
<organism evidence="8 9">
    <name type="scientific">Dermatophagoides pteronyssinus</name>
    <name type="common">European house dust mite</name>
    <dbReference type="NCBI Taxonomy" id="6956"/>
    <lineage>
        <taxon>Eukaryota</taxon>
        <taxon>Metazoa</taxon>
        <taxon>Ecdysozoa</taxon>
        <taxon>Arthropoda</taxon>
        <taxon>Chelicerata</taxon>
        <taxon>Arachnida</taxon>
        <taxon>Acari</taxon>
        <taxon>Acariformes</taxon>
        <taxon>Sarcoptiformes</taxon>
        <taxon>Astigmata</taxon>
        <taxon>Psoroptidia</taxon>
        <taxon>Analgoidea</taxon>
        <taxon>Pyroglyphidae</taxon>
        <taxon>Dermatophagoidinae</taxon>
        <taxon>Dermatophagoides</taxon>
    </lineage>
</organism>
<proteinExistence type="predicted"/>
<keyword evidence="3 5" id="KW-0371">Homeobox</keyword>